<gene>
    <name evidence="2" type="ORF">METZ01_LOCUS407983</name>
</gene>
<sequence length="27" mass="3140">MSRHGKRFRRAKEKIPAGVQFKPDEAV</sequence>
<dbReference type="EMBL" id="UINC01157895">
    <property type="protein sequence ID" value="SVD55129.1"/>
    <property type="molecule type" value="Genomic_DNA"/>
</dbReference>
<feature type="non-terminal residue" evidence="2">
    <location>
        <position position="27"/>
    </location>
</feature>
<feature type="region of interest" description="Disordered" evidence="1">
    <location>
        <begin position="1"/>
        <end position="27"/>
    </location>
</feature>
<feature type="compositionally biased region" description="Basic residues" evidence="1">
    <location>
        <begin position="1"/>
        <end position="12"/>
    </location>
</feature>
<protein>
    <submittedName>
        <fullName evidence="2">Uncharacterized protein</fullName>
    </submittedName>
</protein>
<proteinExistence type="predicted"/>
<evidence type="ECO:0000313" key="2">
    <source>
        <dbReference type="EMBL" id="SVD55129.1"/>
    </source>
</evidence>
<name>A0A382W8U8_9ZZZZ</name>
<evidence type="ECO:0000256" key="1">
    <source>
        <dbReference type="SAM" id="MobiDB-lite"/>
    </source>
</evidence>
<organism evidence="2">
    <name type="scientific">marine metagenome</name>
    <dbReference type="NCBI Taxonomy" id="408172"/>
    <lineage>
        <taxon>unclassified sequences</taxon>
        <taxon>metagenomes</taxon>
        <taxon>ecological metagenomes</taxon>
    </lineage>
</organism>
<accession>A0A382W8U8</accession>
<dbReference type="AlphaFoldDB" id="A0A382W8U8"/>
<reference evidence="2" key="1">
    <citation type="submission" date="2018-05" db="EMBL/GenBank/DDBJ databases">
        <authorList>
            <person name="Lanie J.A."/>
            <person name="Ng W.-L."/>
            <person name="Kazmierczak K.M."/>
            <person name="Andrzejewski T.M."/>
            <person name="Davidsen T.M."/>
            <person name="Wayne K.J."/>
            <person name="Tettelin H."/>
            <person name="Glass J.I."/>
            <person name="Rusch D."/>
            <person name="Podicherti R."/>
            <person name="Tsui H.-C.T."/>
            <person name="Winkler M.E."/>
        </authorList>
    </citation>
    <scope>NUCLEOTIDE SEQUENCE</scope>
</reference>